<gene>
    <name evidence="2" type="ORF">QQF64_018190</name>
</gene>
<dbReference type="Proteomes" id="UP001558613">
    <property type="component" value="Unassembled WGS sequence"/>
</dbReference>
<sequence length="94" mass="10463">MFSLLVIIGLQVSVESAGIRPERSFDRHYSSELMVQNGGGWGSWGDREMCPTGTYAAGFSLKVLHPSTHTGLFISGKPVSLCFDLMRFRKHKFP</sequence>
<evidence type="ECO:0000313" key="3">
    <source>
        <dbReference type="Proteomes" id="UP001558613"/>
    </source>
</evidence>
<dbReference type="EMBL" id="JAYMGO010000021">
    <property type="protein sequence ID" value="KAL1253497.1"/>
    <property type="molecule type" value="Genomic_DNA"/>
</dbReference>
<dbReference type="Pfam" id="PF03762">
    <property type="entry name" value="VOMI"/>
    <property type="match status" value="1"/>
</dbReference>
<feature type="chain" id="PRO_5046028479" evidence="1">
    <location>
        <begin position="17"/>
        <end position="94"/>
    </location>
</feature>
<name>A0ABR3LPE5_9TELE</name>
<evidence type="ECO:0000256" key="1">
    <source>
        <dbReference type="SAM" id="SignalP"/>
    </source>
</evidence>
<accession>A0ABR3LPE5</accession>
<keyword evidence="3" id="KW-1185">Reference proteome</keyword>
<reference evidence="2 3" key="1">
    <citation type="submission" date="2023-09" db="EMBL/GenBank/DDBJ databases">
        <authorList>
            <person name="Wang M."/>
        </authorList>
    </citation>
    <scope>NUCLEOTIDE SEQUENCE [LARGE SCALE GENOMIC DNA]</scope>
    <source>
        <strain evidence="2">GT-2023</strain>
        <tissue evidence="2">Liver</tissue>
    </source>
</reference>
<dbReference type="InterPro" id="IPR005515">
    <property type="entry name" value="VOMI"/>
</dbReference>
<protein>
    <submittedName>
        <fullName evidence="2">Uncharacterized protein</fullName>
    </submittedName>
</protein>
<dbReference type="Gene3D" id="2.100.10.20">
    <property type="entry name" value="Vitelline membrane outer layer protein I (VOMI)"/>
    <property type="match status" value="1"/>
</dbReference>
<proteinExistence type="predicted"/>
<feature type="signal peptide" evidence="1">
    <location>
        <begin position="1"/>
        <end position="16"/>
    </location>
</feature>
<comment type="caution">
    <text evidence="2">The sequence shown here is derived from an EMBL/GenBank/DDBJ whole genome shotgun (WGS) entry which is preliminary data.</text>
</comment>
<keyword evidence="1" id="KW-0732">Signal</keyword>
<evidence type="ECO:0000313" key="2">
    <source>
        <dbReference type="EMBL" id="KAL1253497.1"/>
    </source>
</evidence>
<organism evidence="2 3">
    <name type="scientific">Cirrhinus molitorella</name>
    <name type="common">mud carp</name>
    <dbReference type="NCBI Taxonomy" id="172907"/>
    <lineage>
        <taxon>Eukaryota</taxon>
        <taxon>Metazoa</taxon>
        <taxon>Chordata</taxon>
        <taxon>Craniata</taxon>
        <taxon>Vertebrata</taxon>
        <taxon>Euteleostomi</taxon>
        <taxon>Actinopterygii</taxon>
        <taxon>Neopterygii</taxon>
        <taxon>Teleostei</taxon>
        <taxon>Ostariophysi</taxon>
        <taxon>Cypriniformes</taxon>
        <taxon>Cyprinidae</taxon>
        <taxon>Labeoninae</taxon>
        <taxon>Labeonini</taxon>
        <taxon>Cirrhinus</taxon>
    </lineage>
</organism>
<dbReference type="SUPFAM" id="SSF51092">
    <property type="entry name" value="Vitelline membrane outer protein-I (VMO-I)"/>
    <property type="match status" value="1"/>
</dbReference>
<dbReference type="InterPro" id="IPR036706">
    <property type="entry name" value="VOMI_sf"/>
</dbReference>